<keyword evidence="3" id="KW-1185">Reference proteome</keyword>
<dbReference type="RefSeq" id="WP_224145733.1">
    <property type="nucleotide sequence ID" value="NZ_JAHBFO010000028.1"/>
</dbReference>
<dbReference type="EMBL" id="JAHBFX010000009">
    <property type="protein sequence ID" value="MBZ6000246.1"/>
    <property type="molecule type" value="Genomic_DNA"/>
</dbReference>
<evidence type="ECO:0000313" key="3">
    <source>
        <dbReference type="Proteomes" id="UP000705994"/>
    </source>
</evidence>
<comment type="caution">
    <text evidence="2">The sequence shown here is derived from an EMBL/GenBank/DDBJ whole genome shotgun (WGS) entry which is preliminary data.</text>
</comment>
<proteinExistence type="predicted"/>
<evidence type="ECO:0008006" key="5">
    <source>
        <dbReference type="Google" id="ProtNLM"/>
    </source>
</evidence>
<dbReference type="Proteomes" id="UP000727071">
    <property type="component" value="Unassembled WGS sequence"/>
</dbReference>
<evidence type="ECO:0000313" key="1">
    <source>
        <dbReference type="EMBL" id="MBZ6000246.1"/>
    </source>
</evidence>
<evidence type="ECO:0000313" key="2">
    <source>
        <dbReference type="EMBL" id="MBZ6015989.1"/>
    </source>
</evidence>
<protein>
    <recommendedName>
        <fullName evidence="5">Fumarylacetoacetate hydrolase</fullName>
    </recommendedName>
</protein>
<gene>
    <name evidence="2" type="ORF">KII88_05530</name>
    <name evidence="1" type="ORF">KIJ07_07505</name>
</gene>
<dbReference type="EMBL" id="JAHBFV010000017">
    <property type="protein sequence ID" value="MBZ6015989.1"/>
    <property type="molecule type" value="Genomic_DNA"/>
</dbReference>
<sequence>MENWIKISNHPSPKEKSSIFVSSFGNTMSVVNGRHMPLRDLDWYYKGHGGGIIQNKENVVFPKYGLKAGIETEILTMHYIDHNLNPVFVGYTLGLDISYKGLRSNDSFLSNFSHLSQTVVSNKIIEQSYPKSSIITTEIIRDNKIIWCVRSLAGSKNMNINPNCMFHYLFRNKDILLPNMIFYSLTGSATSIDKADILIKDNDQIRATLDDKKIILSNTLRDEI</sequence>
<name>A0AB35FZG8_LEUGE</name>
<dbReference type="AlphaFoldDB" id="A0AB35FZG8"/>
<evidence type="ECO:0000313" key="4">
    <source>
        <dbReference type="Proteomes" id="UP000727071"/>
    </source>
</evidence>
<reference evidence="2 3" key="1">
    <citation type="submission" date="2021-05" db="EMBL/GenBank/DDBJ databases">
        <title>Pangenome of Leuconostoc gelidum warrants species status for Leuconostoc gelidum subsp. gasicomitatum.</title>
        <authorList>
            <person name="Johansson P."/>
            <person name="Sade E."/>
            <person name="Hultman J."/>
            <person name="Auvinen P."/>
            <person name="Bjorkroth J."/>
        </authorList>
    </citation>
    <scope>NUCLEOTIDE SEQUENCE</scope>
    <source>
        <strain evidence="1 3">AMKR21</strain>
        <strain evidence="2">C220d</strain>
    </source>
</reference>
<organism evidence="2 4">
    <name type="scientific">Leuconostoc gelidum subsp. gelidum</name>
    <dbReference type="NCBI Taxonomy" id="1607839"/>
    <lineage>
        <taxon>Bacteria</taxon>
        <taxon>Bacillati</taxon>
        <taxon>Bacillota</taxon>
        <taxon>Bacilli</taxon>
        <taxon>Lactobacillales</taxon>
        <taxon>Lactobacillaceae</taxon>
        <taxon>Leuconostoc</taxon>
        <taxon>Leuconostoc gelidum group</taxon>
    </lineage>
</organism>
<accession>A0AB35FZG8</accession>
<dbReference type="Proteomes" id="UP000705994">
    <property type="component" value="Unassembled WGS sequence"/>
</dbReference>